<sequence length="1139" mass="128284">MSNGEAMMETENGENSTPTSSTMLRVPVSDVLVHPLVLMNMSEHTTRMRLQNEGQDPPRVFGVLLGKQNGTTAEIVNCFELKPVSEEALDSDTPLDEEFMRTRTAQFIEVFSDLHVLGFYSCNADSFEADGIDVNASRQVRPFHESPLLLKLSTTISTAEMNKVPMLIYHLFNEAKDDRKEDNSISWPTMNWALKCDDAEQIGVEHIARISTDANSDQLSSKGKHLKAQINAVEMLMARMRLIVQYLKDVGAGELPKNPEILVELKKLCERIRLLIAAERDDRGKQQIVDYKTASVLCSVTELAGMLGDLIQKTNIIASERGSGMSMSLRSGLPHGFGKGLFGYDALRSPVGFKLLNKQVRERCDRLYKEIVSGSNKNRPAVYLFDDMSNEICCVADLAECTRVLHTDPAFAEHAEESMRDFTELVETLNTSQELYKALQASIKTQANRLDDVDRRVIDLFLADFEKSGIQLEDDSQRREFVQLSSSIFDASSVFMNNINTIPKLSLLEKHRYRSCDSPHPMTADGKMREWAYNKFYEFSNDQEGCLRFLIGCRDRIAKLTGYESFAHRAQDNMLLQDFDSAYQFLHELIKNTQPAAEAELAQLEAELRKEDRSASHVAEWDILYLMSKLRSKSYPAADVMQYFSLGSVMRGFEEIVRNLYGMEFKMSYPDTGEIWRGNTQRIDVYRKSEFLGTIYLDISAHAMKAIGDSHFTVRCSKLLESGEHQTPIAVLSLSFANGQHASGLNDLFMSTYEAQNFFHEMGHAMHSMLGRTRFQHTAGTRCPTDMAEIPSNLMECFFKSSKIVTTVFKNRLGETMSESDAQVLVSSRSMFHSLETIQQAVLCLLDLELHGPAAKSIIDGTCTSSDVLSSIWKRALPTLKRNPNSAYAHRFGHLIQYASKYYAYQVAQSAAELIWDTQFESNPFCPEAGERWAHVQSFGGELPSHKLLEMAIGYAPTSAQLTELSLMLCFVTVGTTKFDKLIETVLSEECLQKLSSIGVDQMRIQYGAGRLPPEREQSENEGAVFTTNNIQIECYRFKPSLREDMKAADLIIGHAGAGTCLEVIQMGKPFIVIINELLMDNHQCELAEQLGIMECLLYTVCRDLAETLTHPSLFRLKKYPSGNPKAITDFIKSRLGFL</sequence>
<comment type="caution">
    <text evidence="14">The sequence shown here is derived from an EMBL/GenBank/DDBJ whole genome shotgun (WGS) entry which is preliminary data.</text>
</comment>
<evidence type="ECO:0000256" key="10">
    <source>
        <dbReference type="RuleBase" id="RU003435"/>
    </source>
</evidence>
<dbReference type="InterPro" id="IPR024077">
    <property type="entry name" value="Neurolysin/TOP_dom2"/>
</dbReference>
<dbReference type="Pfam" id="PF01432">
    <property type="entry name" value="Peptidase_M3"/>
    <property type="match status" value="1"/>
</dbReference>
<dbReference type="SUPFAM" id="SSF53756">
    <property type="entry name" value="UDP-Glycosyltransferase/glycogen phosphorylase"/>
    <property type="match status" value="1"/>
</dbReference>
<dbReference type="PROSITE" id="PS50249">
    <property type="entry name" value="MPN"/>
    <property type="match status" value="1"/>
</dbReference>
<evidence type="ECO:0000256" key="6">
    <source>
        <dbReference type="ARBA" id="ARBA00022833"/>
    </source>
</evidence>
<feature type="region of interest" description="Disordered" evidence="12">
    <location>
        <begin position="1"/>
        <end position="22"/>
    </location>
</feature>
<evidence type="ECO:0000256" key="12">
    <source>
        <dbReference type="SAM" id="MobiDB-lite"/>
    </source>
</evidence>
<evidence type="ECO:0000313" key="15">
    <source>
        <dbReference type="Proteomes" id="UP001175271"/>
    </source>
</evidence>
<evidence type="ECO:0000256" key="11">
    <source>
        <dbReference type="SAM" id="Coils"/>
    </source>
</evidence>
<evidence type="ECO:0000256" key="2">
    <source>
        <dbReference type="ARBA" id="ARBA00006040"/>
    </source>
</evidence>
<dbReference type="PANTHER" id="PTHR11804:SF79">
    <property type="entry name" value="MITOCHONDRIAL INTERMEDIATE PEPTIDASE"/>
    <property type="match status" value="1"/>
</dbReference>
<evidence type="ECO:0000313" key="14">
    <source>
        <dbReference type="EMBL" id="KAK0390298.1"/>
    </source>
</evidence>
<dbReference type="Pfam" id="PF01398">
    <property type="entry name" value="JAB"/>
    <property type="match status" value="1"/>
</dbReference>
<dbReference type="Gene3D" id="1.10.1370.10">
    <property type="entry name" value="Neurolysin, domain 3"/>
    <property type="match status" value="1"/>
</dbReference>
<comment type="similarity">
    <text evidence="2 10">Belongs to the peptidase M3 family.</text>
</comment>
<accession>A0AA39GPA7</accession>
<dbReference type="GO" id="GO:0006627">
    <property type="term" value="P:protein processing involved in protein targeting to mitochondrion"/>
    <property type="evidence" value="ECO:0007669"/>
    <property type="project" value="TreeGrafter"/>
</dbReference>
<keyword evidence="8 10" id="KW-0482">Metalloprotease</keyword>
<feature type="domain" description="MPN" evidence="13">
    <location>
        <begin position="31"/>
        <end position="172"/>
    </location>
</feature>
<keyword evidence="11" id="KW-0175">Coiled coil</keyword>
<dbReference type="GO" id="GO:0016758">
    <property type="term" value="F:hexosyltransferase activity"/>
    <property type="evidence" value="ECO:0007669"/>
    <property type="project" value="InterPro"/>
</dbReference>
<feature type="compositionally biased region" description="Polar residues" evidence="12">
    <location>
        <begin position="13"/>
        <end position="22"/>
    </location>
</feature>
<keyword evidence="5 10" id="KW-0378">Hydrolase</keyword>
<dbReference type="InterPro" id="IPR037518">
    <property type="entry name" value="MPN"/>
</dbReference>
<protein>
    <recommendedName>
        <fullName evidence="13">MPN domain-containing protein</fullName>
    </recommendedName>
</protein>
<keyword evidence="6 10" id="KW-0862">Zinc</keyword>
<evidence type="ECO:0000256" key="7">
    <source>
        <dbReference type="ARBA" id="ARBA00022946"/>
    </source>
</evidence>
<dbReference type="Gene3D" id="3.40.50.2000">
    <property type="entry name" value="Glycogen Phosphorylase B"/>
    <property type="match status" value="1"/>
</dbReference>
<dbReference type="EMBL" id="JAUCMV010000006">
    <property type="protein sequence ID" value="KAK0390298.1"/>
    <property type="molecule type" value="Genomic_DNA"/>
</dbReference>
<evidence type="ECO:0000256" key="4">
    <source>
        <dbReference type="ARBA" id="ARBA00022723"/>
    </source>
</evidence>
<dbReference type="SUPFAM" id="SSF55486">
    <property type="entry name" value="Metalloproteases ('zincins'), catalytic domain"/>
    <property type="match status" value="1"/>
</dbReference>
<keyword evidence="4 10" id="KW-0479">Metal-binding</keyword>
<evidence type="ECO:0000256" key="8">
    <source>
        <dbReference type="ARBA" id="ARBA00023049"/>
    </source>
</evidence>
<gene>
    <name evidence="14" type="ORF">QR680_019287</name>
</gene>
<dbReference type="GO" id="GO:0005739">
    <property type="term" value="C:mitochondrion"/>
    <property type="evidence" value="ECO:0007669"/>
    <property type="project" value="UniProtKB-SubCell"/>
</dbReference>
<dbReference type="InterPro" id="IPR033851">
    <property type="entry name" value="M3A_MIP"/>
</dbReference>
<evidence type="ECO:0000259" key="13">
    <source>
        <dbReference type="PROSITE" id="PS50249"/>
    </source>
</evidence>
<comment type="cofactor">
    <cofactor evidence="10">
        <name>Zn(2+)</name>
        <dbReference type="ChEBI" id="CHEBI:29105"/>
    </cofactor>
    <text evidence="10">Binds 1 zinc ion.</text>
</comment>
<proteinExistence type="inferred from homology"/>
<dbReference type="Pfam" id="PF04101">
    <property type="entry name" value="Glyco_tran_28_C"/>
    <property type="match status" value="1"/>
</dbReference>
<evidence type="ECO:0000256" key="1">
    <source>
        <dbReference type="ARBA" id="ARBA00004173"/>
    </source>
</evidence>
<evidence type="ECO:0000256" key="5">
    <source>
        <dbReference type="ARBA" id="ARBA00022801"/>
    </source>
</evidence>
<dbReference type="InterPro" id="IPR024079">
    <property type="entry name" value="MetalloPept_cat_dom_sf"/>
</dbReference>
<dbReference type="Pfam" id="PF13012">
    <property type="entry name" value="MitMem_reg"/>
    <property type="match status" value="1"/>
</dbReference>
<keyword evidence="9" id="KW-0496">Mitochondrion</keyword>
<dbReference type="InterPro" id="IPR024969">
    <property type="entry name" value="EIF3F/CSN6-like_C"/>
</dbReference>
<dbReference type="PANTHER" id="PTHR11804">
    <property type="entry name" value="PROTEASE M3 THIMET OLIGOPEPTIDASE-RELATED"/>
    <property type="match status" value="1"/>
</dbReference>
<comment type="subcellular location">
    <subcellularLocation>
        <location evidence="1">Mitochondrion</location>
    </subcellularLocation>
</comment>
<dbReference type="AlphaFoldDB" id="A0AA39GPA7"/>
<keyword evidence="15" id="KW-1185">Reference proteome</keyword>
<name>A0AA39GPA7_9BILA</name>
<keyword evidence="7" id="KW-0809">Transit peptide</keyword>
<dbReference type="InterPro" id="IPR045090">
    <property type="entry name" value="Pept_M3A_M3B"/>
</dbReference>
<dbReference type="InterPro" id="IPR001567">
    <property type="entry name" value="Pept_M3A_M3B_dom"/>
</dbReference>
<evidence type="ECO:0000256" key="9">
    <source>
        <dbReference type="ARBA" id="ARBA00023128"/>
    </source>
</evidence>
<dbReference type="Gene3D" id="3.40.390.10">
    <property type="entry name" value="Collagenase (Catalytic Domain)"/>
    <property type="match status" value="1"/>
</dbReference>
<dbReference type="GO" id="GO:0046872">
    <property type="term" value="F:metal ion binding"/>
    <property type="evidence" value="ECO:0007669"/>
    <property type="project" value="UniProtKB-UniRule"/>
</dbReference>
<dbReference type="SMART" id="SM00232">
    <property type="entry name" value="JAB_MPN"/>
    <property type="match status" value="1"/>
</dbReference>
<dbReference type="InterPro" id="IPR000555">
    <property type="entry name" value="JAMM/MPN+_dom"/>
</dbReference>
<dbReference type="Gene3D" id="3.40.140.10">
    <property type="entry name" value="Cytidine Deaminase, domain 2"/>
    <property type="match status" value="1"/>
</dbReference>
<reference evidence="14" key="1">
    <citation type="submission" date="2023-06" db="EMBL/GenBank/DDBJ databases">
        <title>Genomic analysis of the entomopathogenic nematode Steinernema hermaphroditum.</title>
        <authorList>
            <person name="Schwarz E.M."/>
            <person name="Heppert J.K."/>
            <person name="Baniya A."/>
            <person name="Schwartz H.T."/>
            <person name="Tan C.-H."/>
            <person name="Antoshechkin I."/>
            <person name="Sternberg P.W."/>
            <person name="Goodrich-Blair H."/>
            <person name="Dillman A.R."/>
        </authorList>
    </citation>
    <scope>NUCLEOTIDE SEQUENCE</scope>
    <source>
        <strain evidence="14">PS9179</strain>
        <tissue evidence="14">Whole animal</tissue>
    </source>
</reference>
<dbReference type="CDD" id="cd06457">
    <property type="entry name" value="M3A_MIP"/>
    <property type="match status" value="1"/>
</dbReference>
<dbReference type="GO" id="GO:0006518">
    <property type="term" value="P:peptide metabolic process"/>
    <property type="evidence" value="ECO:0007669"/>
    <property type="project" value="TreeGrafter"/>
</dbReference>
<dbReference type="Proteomes" id="UP001175271">
    <property type="component" value="Unassembled WGS sequence"/>
</dbReference>
<organism evidence="14 15">
    <name type="scientific">Steinernema hermaphroditum</name>
    <dbReference type="NCBI Taxonomy" id="289476"/>
    <lineage>
        <taxon>Eukaryota</taxon>
        <taxon>Metazoa</taxon>
        <taxon>Ecdysozoa</taxon>
        <taxon>Nematoda</taxon>
        <taxon>Chromadorea</taxon>
        <taxon>Rhabditida</taxon>
        <taxon>Tylenchina</taxon>
        <taxon>Panagrolaimomorpha</taxon>
        <taxon>Strongyloidoidea</taxon>
        <taxon>Steinernematidae</taxon>
        <taxon>Steinernema</taxon>
    </lineage>
</organism>
<dbReference type="InterPro" id="IPR007235">
    <property type="entry name" value="Glyco_trans_28_C"/>
</dbReference>
<dbReference type="GO" id="GO:0004222">
    <property type="term" value="F:metalloendopeptidase activity"/>
    <property type="evidence" value="ECO:0007669"/>
    <property type="project" value="InterPro"/>
</dbReference>
<evidence type="ECO:0000256" key="3">
    <source>
        <dbReference type="ARBA" id="ARBA00022670"/>
    </source>
</evidence>
<feature type="coiled-coil region" evidence="11">
    <location>
        <begin position="587"/>
        <end position="614"/>
    </location>
</feature>
<keyword evidence="3 10" id="KW-0645">Protease</keyword>